<sequence>MLQLFNFMPSLNTGMYRDLPFPGPLFYAFYVQPWGLFTVDTHDLVPLQDIGHMITVVRTSVLNGWSTVTLFFFFY</sequence>
<dbReference type="AlphaFoldDB" id="A0A0E9QN41"/>
<organism evidence="1">
    <name type="scientific">Anguilla anguilla</name>
    <name type="common">European freshwater eel</name>
    <name type="synonym">Muraena anguilla</name>
    <dbReference type="NCBI Taxonomy" id="7936"/>
    <lineage>
        <taxon>Eukaryota</taxon>
        <taxon>Metazoa</taxon>
        <taxon>Chordata</taxon>
        <taxon>Craniata</taxon>
        <taxon>Vertebrata</taxon>
        <taxon>Euteleostomi</taxon>
        <taxon>Actinopterygii</taxon>
        <taxon>Neopterygii</taxon>
        <taxon>Teleostei</taxon>
        <taxon>Anguilliformes</taxon>
        <taxon>Anguillidae</taxon>
        <taxon>Anguilla</taxon>
    </lineage>
</organism>
<proteinExistence type="predicted"/>
<accession>A0A0E9QN41</accession>
<reference evidence="1" key="2">
    <citation type="journal article" date="2015" name="Fish Shellfish Immunol.">
        <title>Early steps in the European eel (Anguilla anguilla)-Vibrio vulnificus interaction in the gills: Role of the RtxA13 toxin.</title>
        <authorList>
            <person name="Callol A."/>
            <person name="Pajuelo D."/>
            <person name="Ebbesson L."/>
            <person name="Teles M."/>
            <person name="MacKenzie S."/>
            <person name="Amaro C."/>
        </authorList>
    </citation>
    <scope>NUCLEOTIDE SEQUENCE</scope>
</reference>
<evidence type="ECO:0000313" key="1">
    <source>
        <dbReference type="EMBL" id="JAH17493.1"/>
    </source>
</evidence>
<dbReference type="EMBL" id="GBXM01091084">
    <property type="protein sequence ID" value="JAH17493.1"/>
    <property type="molecule type" value="Transcribed_RNA"/>
</dbReference>
<protein>
    <submittedName>
        <fullName evidence="1">Uncharacterized protein</fullName>
    </submittedName>
</protein>
<reference evidence="1" key="1">
    <citation type="submission" date="2014-11" db="EMBL/GenBank/DDBJ databases">
        <authorList>
            <person name="Amaro Gonzalez C."/>
        </authorList>
    </citation>
    <scope>NUCLEOTIDE SEQUENCE</scope>
</reference>
<name>A0A0E9QN41_ANGAN</name>